<feature type="transmembrane region" description="Helical" evidence="1">
    <location>
        <begin position="172"/>
        <end position="188"/>
    </location>
</feature>
<evidence type="ECO:0000313" key="2">
    <source>
        <dbReference type="EMBL" id="RKS55576.1"/>
    </source>
</evidence>
<dbReference type="OrthoDB" id="9808870at2"/>
<proteinExistence type="predicted"/>
<comment type="caution">
    <text evidence="2">The sequence shown here is derived from an EMBL/GenBank/DDBJ whole genome shotgun (WGS) entry which is preliminary data.</text>
</comment>
<reference evidence="2 3" key="1">
    <citation type="submission" date="2018-10" db="EMBL/GenBank/DDBJ databases">
        <title>Genomic Encyclopedia of Archaeal and Bacterial Type Strains, Phase II (KMG-II): from individual species to whole genera.</title>
        <authorList>
            <person name="Goeker M."/>
        </authorList>
    </citation>
    <scope>NUCLEOTIDE SEQUENCE [LARGE SCALE GENOMIC DNA]</scope>
    <source>
        <strain evidence="2 3">DSM 19839</strain>
    </source>
</reference>
<dbReference type="RefSeq" id="WP_121344378.1">
    <property type="nucleotide sequence ID" value="NZ_RBLG01000001.1"/>
</dbReference>
<feature type="transmembrane region" description="Helical" evidence="1">
    <location>
        <begin position="20"/>
        <end position="36"/>
    </location>
</feature>
<feature type="transmembrane region" description="Helical" evidence="1">
    <location>
        <begin position="43"/>
        <end position="62"/>
    </location>
</feature>
<feature type="transmembrane region" description="Helical" evidence="1">
    <location>
        <begin position="68"/>
        <end position="89"/>
    </location>
</feature>
<dbReference type="InterPro" id="IPR032809">
    <property type="entry name" value="Put_HupE_UreJ"/>
</dbReference>
<keyword evidence="3" id="KW-1185">Reference proteome</keyword>
<organism evidence="2 3">
    <name type="scientific">Gillisia mitskevichiae</name>
    <dbReference type="NCBI Taxonomy" id="270921"/>
    <lineage>
        <taxon>Bacteria</taxon>
        <taxon>Pseudomonadati</taxon>
        <taxon>Bacteroidota</taxon>
        <taxon>Flavobacteriia</taxon>
        <taxon>Flavobacteriales</taxon>
        <taxon>Flavobacteriaceae</taxon>
        <taxon>Gillisia</taxon>
    </lineage>
</organism>
<evidence type="ECO:0000313" key="3">
    <source>
        <dbReference type="Proteomes" id="UP000276282"/>
    </source>
</evidence>
<feature type="transmembrane region" description="Helical" evidence="1">
    <location>
        <begin position="101"/>
        <end position="119"/>
    </location>
</feature>
<dbReference type="EMBL" id="RBLG01000001">
    <property type="protein sequence ID" value="RKS55576.1"/>
    <property type="molecule type" value="Genomic_DNA"/>
</dbReference>
<dbReference type="AlphaFoldDB" id="A0A495PYI1"/>
<protein>
    <submittedName>
        <fullName evidence="2">HupE/UreJ protein</fullName>
    </submittedName>
</protein>
<dbReference type="Pfam" id="PF13795">
    <property type="entry name" value="HupE_UreJ_2"/>
    <property type="match status" value="1"/>
</dbReference>
<keyword evidence="1" id="KW-0812">Transmembrane</keyword>
<name>A0A495PYI1_9FLAO</name>
<gene>
    <name evidence="2" type="ORF">BC962_0541</name>
</gene>
<keyword evidence="1" id="KW-0472">Membrane</keyword>
<dbReference type="Proteomes" id="UP000276282">
    <property type="component" value="Unassembled WGS sequence"/>
</dbReference>
<keyword evidence="1" id="KW-1133">Transmembrane helix</keyword>
<feature type="transmembrane region" description="Helical" evidence="1">
    <location>
        <begin position="139"/>
        <end position="160"/>
    </location>
</feature>
<evidence type="ECO:0000256" key="1">
    <source>
        <dbReference type="SAM" id="Phobius"/>
    </source>
</evidence>
<accession>A0A495PYI1</accession>
<sequence length="196" mass="22614">MSEFWLYFRLGLEHVLDWLAYDHILFIIVLVAAYSFSSWKRVLWLVSIFTIGHTLSLFLSVYDVVKVNAAWVELLIAITILFTAMYNILSAKKREHQRNISVLYFSTAFFGIIHGLGFSRYFKMIFPDSSSKFLPLLEFALGIEAAQITVVLSVLILSFILQNVFRVTRRDWILVISAIVIGILFPILKDTIIAVW</sequence>